<proteinExistence type="predicted"/>
<keyword evidence="3" id="KW-1185">Reference proteome</keyword>
<organism evidence="2 3">
    <name type="scientific">Pochonia chlamydosporia 170</name>
    <dbReference type="NCBI Taxonomy" id="1380566"/>
    <lineage>
        <taxon>Eukaryota</taxon>
        <taxon>Fungi</taxon>
        <taxon>Dikarya</taxon>
        <taxon>Ascomycota</taxon>
        <taxon>Pezizomycotina</taxon>
        <taxon>Sordariomycetes</taxon>
        <taxon>Hypocreomycetidae</taxon>
        <taxon>Hypocreales</taxon>
        <taxon>Clavicipitaceae</taxon>
        <taxon>Pochonia</taxon>
    </lineage>
</organism>
<dbReference type="SUPFAM" id="SSF50129">
    <property type="entry name" value="GroES-like"/>
    <property type="match status" value="1"/>
</dbReference>
<dbReference type="OrthoDB" id="3509362at2759"/>
<sequence length="316" mass="33007">MRALILTKPPGTTTPVLSFTTTQPVPVPGPDELLVRIHASAIQPSDLLNARGEFGTTTFPRVPGRDFSGVIASGDQQGTPVFGSSGSTHAFTVDGFQAEYAVVPAKGVVGKPDSLTHVQAATLGVPFTTAALIVEQSGAKAGDKVLVLGANGAVGKCICVLLEEQGCTVLRAVRGPAGDVDTKADPDLRTVRSLAPSGVHAAIDTVGVPSLTRAAVEVLGHGGRLVFITAPRGPDANKDLSFDMLGFYREEKSIVGVNSISHSSVQMAGLLEKLDPIFASGRWKQAVSSDYETVRIEDAVEAYANHHGKKFVITMN</sequence>
<gene>
    <name evidence="2" type="ORF">VFPPC_04069</name>
</gene>
<dbReference type="InterPro" id="IPR011032">
    <property type="entry name" value="GroES-like_sf"/>
</dbReference>
<dbReference type="SMART" id="SM00829">
    <property type="entry name" value="PKS_ER"/>
    <property type="match status" value="1"/>
</dbReference>
<dbReference type="KEGG" id="pchm:VFPPC_04069"/>
<dbReference type="GeneID" id="28847473"/>
<evidence type="ECO:0000313" key="3">
    <source>
        <dbReference type="Proteomes" id="UP000078397"/>
    </source>
</evidence>
<dbReference type="AlphaFoldDB" id="A0A179FQ52"/>
<evidence type="ECO:0000259" key="1">
    <source>
        <dbReference type="SMART" id="SM00829"/>
    </source>
</evidence>
<dbReference type="Pfam" id="PF00107">
    <property type="entry name" value="ADH_zinc_N"/>
    <property type="match status" value="1"/>
</dbReference>
<dbReference type="RefSeq" id="XP_018144564.1">
    <property type="nucleotide sequence ID" value="XM_018283479.1"/>
</dbReference>
<dbReference type="SUPFAM" id="SSF51735">
    <property type="entry name" value="NAD(P)-binding Rossmann-fold domains"/>
    <property type="match status" value="1"/>
</dbReference>
<dbReference type="InterPro" id="IPR013154">
    <property type="entry name" value="ADH-like_N"/>
</dbReference>
<evidence type="ECO:0000313" key="2">
    <source>
        <dbReference type="EMBL" id="OAQ67714.1"/>
    </source>
</evidence>
<name>A0A179FQ52_METCM</name>
<feature type="domain" description="Enoyl reductase (ER)" evidence="1">
    <location>
        <begin position="12"/>
        <end position="312"/>
    </location>
</feature>
<dbReference type="Gene3D" id="3.90.180.10">
    <property type="entry name" value="Medium-chain alcohol dehydrogenases, catalytic domain"/>
    <property type="match status" value="1"/>
</dbReference>
<dbReference type="Pfam" id="PF08240">
    <property type="entry name" value="ADH_N"/>
    <property type="match status" value="1"/>
</dbReference>
<dbReference type="PANTHER" id="PTHR43482">
    <property type="entry name" value="PROTEIN AST1-RELATED"/>
    <property type="match status" value="1"/>
</dbReference>
<dbReference type="Proteomes" id="UP000078397">
    <property type="component" value="Unassembled WGS sequence"/>
</dbReference>
<dbReference type="STRING" id="1380566.A0A179FQ52"/>
<protein>
    <submittedName>
        <fullName evidence="2">GroES-like protein</fullName>
    </submittedName>
</protein>
<dbReference type="PANTHER" id="PTHR43482:SF1">
    <property type="entry name" value="PROTEIN AST1-RELATED"/>
    <property type="match status" value="1"/>
</dbReference>
<dbReference type="EMBL" id="LSBJ02000003">
    <property type="protein sequence ID" value="OAQ67714.1"/>
    <property type="molecule type" value="Genomic_DNA"/>
</dbReference>
<dbReference type="InterPro" id="IPR013149">
    <property type="entry name" value="ADH-like_C"/>
</dbReference>
<dbReference type="Gene3D" id="3.40.50.720">
    <property type="entry name" value="NAD(P)-binding Rossmann-like Domain"/>
    <property type="match status" value="1"/>
</dbReference>
<dbReference type="InterPro" id="IPR020843">
    <property type="entry name" value="ER"/>
</dbReference>
<dbReference type="GO" id="GO:0016491">
    <property type="term" value="F:oxidoreductase activity"/>
    <property type="evidence" value="ECO:0007669"/>
    <property type="project" value="InterPro"/>
</dbReference>
<dbReference type="InterPro" id="IPR036291">
    <property type="entry name" value="NAD(P)-bd_dom_sf"/>
</dbReference>
<dbReference type="InterPro" id="IPR052585">
    <property type="entry name" value="Lipid_raft_assoc_Zn_ADH"/>
</dbReference>
<accession>A0A179FQ52</accession>
<reference evidence="2 3" key="1">
    <citation type="journal article" date="2016" name="PLoS Pathog.">
        <title>Biosynthesis of antibiotic leucinostatins in bio-control fungus Purpureocillium lilacinum and their inhibition on phytophthora revealed by genome mining.</title>
        <authorList>
            <person name="Wang G."/>
            <person name="Liu Z."/>
            <person name="Lin R."/>
            <person name="Li E."/>
            <person name="Mao Z."/>
            <person name="Ling J."/>
            <person name="Yang Y."/>
            <person name="Yin W.B."/>
            <person name="Xie B."/>
        </authorList>
    </citation>
    <scope>NUCLEOTIDE SEQUENCE [LARGE SCALE GENOMIC DNA]</scope>
    <source>
        <strain evidence="2">170</strain>
    </source>
</reference>
<comment type="caution">
    <text evidence="2">The sequence shown here is derived from an EMBL/GenBank/DDBJ whole genome shotgun (WGS) entry which is preliminary data.</text>
</comment>